<evidence type="ECO:0000313" key="2">
    <source>
        <dbReference type="EMBL" id="MBC5850203.1"/>
    </source>
</evidence>
<keyword evidence="1" id="KW-0472">Membrane</keyword>
<dbReference type="RefSeq" id="WP_040904320.1">
    <property type="nucleotide sequence ID" value="NZ_CAWQCL010000001.1"/>
</dbReference>
<keyword evidence="3" id="KW-1185">Reference proteome</keyword>
<dbReference type="EMBL" id="JACRUP010000001">
    <property type="protein sequence ID" value="MBC5850203.1"/>
    <property type="molecule type" value="Genomic_DNA"/>
</dbReference>
<dbReference type="GeneID" id="79889973"/>
<keyword evidence="1" id="KW-0812">Transmembrane</keyword>
<reference evidence="2" key="1">
    <citation type="submission" date="2020-08" db="EMBL/GenBank/DDBJ databases">
        <title>Genome Sequencing and Pan-Genome Analysis of Migratory bird Vibrio Strains, Inner Mongolia.</title>
        <authorList>
            <person name="Zheng L."/>
        </authorList>
    </citation>
    <scope>NUCLEOTIDE SEQUENCE</scope>
    <source>
        <strain evidence="2">M13F</strain>
    </source>
</reference>
<evidence type="ECO:0000256" key="1">
    <source>
        <dbReference type="SAM" id="Phobius"/>
    </source>
</evidence>
<gene>
    <name evidence="2" type="ORF">H8Q88_04420</name>
</gene>
<protein>
    <submittedName>
        <fullName evidence="2">Uncharacterized protein</fullName>
    </submittedName>
</protein>
<keyword evidence="1" id="KW-1133">Transmembrane helix</keyword>
<proteinExistence type="predicted"/>
<name>A0A9X0ULM3_VIBME</name>
<dbReference type="Proteomes" id="UP000615796">
    <property type="component" value="Unassembled WGS sequence"/>
</dbReference>
<accession>A0A9X0ULM3</accession>
<organism evidence="2 3">
    <name type="scientific">Vibrio metschnikovii</name>
    <dbReference type="NCBI Taxonomy" id="28172"/>
    <lineage>
        <taxon>Bacteria</taxon>
        <taxon>Pseudomonadati</taxon>
        <taxon>Pseudomonadota</taxon>
        <taxon>Gammaproteobacteria</taxon>
        <taxon>Vibrionales</taxon>
        <taxon>Vibrionaceae</taxon>
        <taxon>Vibrio</taxon>
    </lineage>
</organism>
<feature type="transmembrane region" description="Helical" evidence="1">
    <location>
        <begin position="29"/>
        <end position="51"/>
    </location>
</feature>
<comment type="caution">
    <text evidence="2">The sequence shown here is derived from an EMBL/GenBank/DDBJ whole genome shotgun (WGS) entry which is preliminary data.</text>
</comment>
<dbReference type="AlphaFoldDB" id="A0A9X0ULM3"/>
<sequence>MTRLIFIGVFIVLAFLLIRYGTNEKLQKWVVIVLLSAFALYTASLVVTELIR</sequence>
<evidence type="ECO:0000313" key="3">
    <source>
        <dbReference type="Proteomes" id="UP000615796"/>
    </source>
</evidence>